<evidence type="ECO:0000256" key="6">
    <source>
        <dbReference type="HAMAP-Rule" id="MF_01400"/>
    </source>
</evidence>
<dbReference type="GO" id="GO:0008270">
    <property type="term" value="F:zinc ion binding"/>
    <property type="evidence" value="ECO:0007669"/>
    <property type="project" value="UniProtKB-UniRule"/>
</dbReference>
<keyword evidence="3 6" id="KW-0862">Zinc</keyword>
<reference evidence="8 9" key="1">
    <citation type="submission" date="2021-05" db="EMBL/GenBank/DDBJ databases">
        <title>A Polyphasic approach of four new species of the genus Ohtaekwangia: Ohtaekwangia histidinii sp. nov., Ohtaekwangia cretensis sp. nov., Ohtaekwangia indiensis sp. nov., Ohtaekwangia reichenbachii sp. nov. from diverse environment.</title>
        <authorList>
            <person name="Octaviana S."/>
        </authorList>
    </citation>
    <scope>NUCLEOTIDE SEQUENCE [LARGE SCALE GENOMIC DNA]</scope>
    <source>
        <strain evidence="8 9">PWU4</strain>
    </source>
</reference>
<dbReference type="Gene3D" id="2.170.150.20">
    <property type="entry name" value="Peptide methionine sulfoxide reductase"/>
    <property type="match status" value="1"/>
</dbReference>
<feature type="active site" description="Nucleophile" evidence="6">
    <location>
        <position position="122"/>
    </location>
</feature>
<evidence type="ECO:0000256" key="1">
    <source>
        <dbReference type="ARBA" id="ARBA00007174"/>
    </source>
</evidence>
<dbReference type="EMBL" id="JAHESF010000012">
    <property type="protein sequence ID" value="MBT1697938.1"/>
    <property type="molecule type" value="Genomic_DNA"/>
</dbReference>
<dbReference type="PANTHER" id="PTHR10173">
    <property type="entry name" value="METHIONINE SULFOXIDE REDUCTASE"/>
    <property type="match status" value="1"/>
</dbReference>
<dbReference type="Pfam" id="PF01641">
    <property type="entry name" value="SelR"/>
    <property type="match status" value="1"/>
</dbReference>
<accession>A0AAP2DK98</accession>
<proteinExistence type="inferred from homology"/>
<evidence type="ECO:0000256" key="4">
    <source>
        <dbReference type="ARBA" id="ARBA00023002"/>
    </source>
</evidence>
<dbReference type="AlphaFoldDB" id="A0AAP2DK98"/>
<evidence type="ECO:0000256" key="5">
    <source>
        <dbReference type="ARBA" id="ARBA00048488"/>
    </source>
</evidence>
<comment type="catalytic activity">
    <reaction evidence="5 6">
        <text>L-methionyl-[protein] + [thioredoxin]-disulfide + H2O = L-methionyl-(R)-S-oxide-[protein] + [thioredoxin]-dithiol</text>
        <dbReference type="Rhea" id="RHEA:24164"/>
        <dbReference type="Rhea" id="RHEA-COMP:10698"/>
        <dbReference type="Rhea" id="RHEA-COMP:10700"/>
        <dbReference type="Rhea" id="RHEA-COMP:12313"/>
        <dbReference type="Rhea" id="RHEA-COMP:12314"/>
        <dbReference type="ChEBI" id="CHEBI:15377"/>
        <dbReference type="ChEBI" id="CHEBI:16044"/>
        <dbReference type="ChEBI" id="CHEBI:29950"/>
        <dbReference type="ChEBI" id="CHEBI:45764"/>
        <dbReference type="ChEBI" id="CHEBI:50058"/>
        <dbReference type="EC" id="1.8.4.12"/>
    </reaction>
</comment>
<dbReference type="HAMAP" id="MF_01400">
    <property type="entry name" value="MsrB"/>
    <property type="match status" value="1"/>
</dbReference>
<evidence type="ECO:0000256" key="2">
    <source>
        <dbReference type="ARBA" id="ARBA00022723"/>
    </source>
</evidence>
<keyword evidence="9" id="KW-1185">Reference proteome</keyword>
<dbReference type="Proteomes" id="UP001319200">
    <property type="component" value="Unassembled WGS sequence"/>
</dbReference>
<dbReference type="NCBIfam" id="TIGR00357">
    <property type="entry name" value="peptide-methionine (R)-S-oxide reductase MsrB"/>
    <property type="match status" value="1"/>
</dbReference>
<dbReference type="GO" id="GO:0030091">
    <property type="term" value="P:protein repair"/>
    <property type="evidence" value="ECO:0007669"/>
    <property type="project" value="InterPro"/>
</dbReference>
<dbReference type="SUPFAM" id="SSF51316">
    <property type="entry name" value="Mss4-like"/>
    <property type="match status" value="1"/>
</dbReference>
<keyword evidence="4 6" id="KW-0560">Oxidoreductase</keyword>
<dbReference type="GO" id="GO:0005737">
    <property type="term" value="C:cytoplasm"/>
    <property type="evidence" value="ECO:0007669"/>
    <property type="project" value="TreeGrafter"/>
</dbReference>
<dbReference type="PANTHER" id="PTHR10173:SF52">
    <property type="entry name" value="METHIONINE-R-SULFOXIDE REDUCTASE B1"/>
    <property type="match status" value="1"/>
</dbReference>
<dbReference type="PROSITE" id="PS51790">
    <property type="entry name" value="MSRB"/>
    <property type="match status" value="1"/>
</dbReference>
<dbReference type="InterPro" id="IPR011057">
    <property type="entry name" value="Mss4-like_sf"/>
</dbReference>
<feature type="binding site" evidence="6">
    <location>
        <position position="102"/>
    </location>
    <ligand>
        <name>Zn(2+)</name>
        <dbReference type="ChEBI" id="CHEBI:29105"/>
    </ligand>
</feature>
<sequence length="135" mass="15209">MDTTQKINRTEEEWKSMLTPQQYHVLREKGTDAPFTGKLTYNKDKGTYYCAACGNELFTSDMKFDSSCGWPSFDKEIAGGKIKTARDLSHGMVRTEIMCAKCGSHLGHLFDDGPTSTGLRYCVNSTSLEFKKEQK</sequence>
<name>A0AAP2DK98_9BACT</name>
<evidence type="ECO:0000313" key="8">
    <source>
        <dbReference type="EMBL" id="MBT1697938.1"/>
    </source>
</evidence>
<evidence type="ECO:0000313" key="9">
    <source>
        <dbReference type="Proteomes" id="UP001319200"/>
    </source>
</evidence>
<evidence type="ECO:0000256" key="3">
    <source>
        <dbReference type="ARBA" id="ARBA00022833"/>
    </source>
</evidence>
<comment type="similarity">
    <text evidence="1 6">Belongs to the MsrB Met sulfoxide reductase family.</text>
</comment>
<gene>
    <name evidence="6 8" type="primary">msrB</name>
    <name evidence="8" type="ORF">KK083_13680</name>
</gene>
<feature type="binding site" evidence="6">
    <location>
        <position position="99"/>
    </location>
    <ligand>
        <name>Zn(2+)</name>
        <dbReference type="ChEBI" id="CHEBI:29105"/>
    </ligand>
</feature>
<comment type="caution">
    <text evidence="8">The sequence shown here is derived from an EMBL/GenBank/DDBJ whole genome shotgun (WGS) entry which is preliminary data.</text>
</comment>
<organism evidence="8 9">
    <name type="scientific">Chryseosolibacter histidini</name>
    <dbReference type="NCBI Taxonomy" id="2782349"/>
    <lineage>
        <taxon>Bacteria</taxon>
        <taxon>Pseudomonadati</taxon>
        <taxon>Bacteroidota</taxon>
        <taxon>Cytophagia</taxon>
        <taxon>Cytophagales</taxon>
        <taxon>Chryseotaleaceae</taxon>
        <taxon>Chryseosolibacter</taxon>
    </lineage>
</organism>
<dbReference type="InterPro" id="IPR028427">
    <property type="entry name" value="Met_Sox_Rdtase_MsrB"/>
</dbReference>
<dbReference type="FunFam" id="2.170.150.20:FF:000001">
    <property type="entry name" value="Peptide methionine sulfoxide reductase MsrB"/>
    <property type="match status" value="1"/>
</dbReference>
<keyword evidence="2 6" id="KW-0479">Metal-binding</keyword>
<feature type="domain" description="MsrB" evidence="7">
    <location>
        <begin position="11"/>
        <end position="133"/>
    </location>
</feature>
<dbReference type="InterPro" id="IPR002579">
    <property type="entry name" value="Met_Sox_Rdtase_MsrB_dom"/>
</dbReference>
<protein>
    <recommendedName>
        <fullName evidence="6">Peptide methionine sulfoxide reductase MsrB</fullName>
        <ecNumber evidence="6">1.8.4.12</ecNumber>
    </recommendedName>
    <alternativeName>
        <fullName evidence="6">Peptide-methionine (R)-S-oxide reductase</fullName>
    </alternativeName>
</protein>
<evidence type="ECO:0000259" key="7">
    <source>
        <dbReference type="PROSITE" id="PS51790"/>
    </source>
</evidence>
<feature type="binding site" evidence="6">
    <location>
        <position position="53"/>
    </location>
    <ligand>
        <name>Zn(2+)</name>
        <dbReference type="ChEBI" id="CHEBI:29105"/>
    </ligand>
</feature>
<dbReference type="GO" id="GO:0033743">
    <property type="term" value="F:peptide-methionine (R)-S-oxide reductase activity"/>
    <property type="evidence" value="ECO:0007669"/>
    <property type="project" value="UniProtKB-UniRule"/>
</dbReference>
<comment type="cofactor">
    <cofactor evidence="6">
        <name>Zn(2+)</name>
        <dbReference type="ChEBI" id="CHEBI:29105"/>
    </cofactor>
    <text evidence="6">Binds 1 zinc ion per subunit. The zinc ion is important for the structural integrity of the protein.</text>
</comment>
<dbReference type="GO" id="GO:0006979">
    <property type="term" value="P:response to oxidative stress"/>
    <property type="evidence" value="ECO:0007669"/>
    <property type="project" value="InterPro"/>
</dbReference>
<feature type="binding site" evidence="6">
    <location>
        <position position="50"/>
    </location>
    <ligand>
        <name>Zn(2+)</name>
        <dbReference type="ChEBI" id="CHEBI:29105"/>
    </ligand>
</feature>
<dbReference type="EC" id="1.8.4.12" evidence="6"/>